<evidence type="ECO:0000313" key="5">
    <source>
        <dbReference type="Proteomes" id="UP000323046"/>
    </source>
</evidence>
<gene>
    <name evidence="4" type="ORF">DEJ47_05900</name>
</gene>
<sequence>MSEVYAVRRERVRERCAAGGGGAALVSRPANVRYLAGAAPDGAVLLVGRGEDEDVLVCGRPLGGEPGEGRADGGLRVQVLTEPSADPAVAGADFATAQGVDALAVEEHHLTVARHRAVGSVAPRLRLMDLGTAVEQLRLVKDEEELSCLRVAAEIADQALGELLESILVGRTERHLALELERRLVDHGADGPAFATSVGTGPNSGRGGHRPTDRRVEEGDFLSVCLGASYRGYRCEIGRTFVIGTSPADWQIELYDVVFAAQRAGREALAPGAACRDVDRAARHVLHSAGHAEGLAPSTGHGVGLEIDEDPQLAPAAMGKLDVCVPVTVEPGVHLPGRGGVRIDDTLVVRPEADGGPELLTITTKELLAL</sequence>
<keyword evidence="5" id="KW-1185">Reference proteome</keyword>
<dbReference type="Pfam" id="PF00557">
    <property type="entry name" value="Peptidase_M24"/>
    <property type="match status" value="1"/>
</dbReference>
<dbReference type="Pfam" id="PF01321">
    <property type="entry name" value="Creatinase_N"/>
    <property type="match status" value="1"/>
</dbReference>
<evidence type="ECO:0000313" key="4">
    <source>
        <dbReference type="EMBL" id="QES26056.1"/>
    </source>
</evidence>
<dbReference type="SUPFAM" id="SSF53092">
    <property type="entry name" value="Creatinase/prolidase N-terminal domain"/>
    <property type="match status" value="1"/>
</dbReference>
<dbReference type="AlphaFoldDB" id="A0A5P2B728"/>
<dbReference type="SUPFAM" id="SSF55920">
    <property type="entry name" value="Creatinase/aminopeptidase"/>
    <property type="match status" value="1"/>
</dbReference>
<protein>
    <submittedName>
        <fullName evidence="4">Peptidase M24 family protein</fullName>
    </submittedName>
</protein>
<proteinExistence type="predicted"/>
<evidence type="ECO:0000259" key="2">
    <source>
        <dbReference type="Pfam" id="PF00557"/>
    </source>
</evidence>
<dbReference type="InterPro" id="IPR050659">
    <property type="entry name" value="Peptidase_M24B"/>
</dbReference>
<dbReference type="InterPro" id="IPR029149">
    <property type="entry name" value="Creatin/AminoP/Spt16_N"/>
</dbReference>
<dbReference type="Gene3D" id="3.40.350.10">
    <property type="entry name" value="Creatinase/prolidase N-terminal domain"/>
    <property type="match status" value="1"/>
</dbReference>
<dbReference type="EMBL" id="CP029193">
    <property type="protein sequence ID" value="QES26056.1"/>
    <property type="molecule type" value="Genomic_DNA"/>
</dbReference>
<dbReference type="InterPro" id="IPR000587">
    <property type="entry name" value="Creatinase_N"/>
</dbReference>
<dbReference type="InterPro" id="IPR036005">
    <property type="entry name" value="Creatinase/aminopeptidase-like"/>
</dbReference>
<feature type="domain" description="Peptidase M24" evidence="2">
    <location>
        <begin position="148"/>
        <end position="350"/>
    </location>
</feature>
<dbReference type="OrthoDB" id="9806388at2"/>
<dbReference type="PANTHER" id="PTHR46112:SF8">
    <property type="entry name" value="CYTOPLASMIC PEPTIDASE PEPQ-RELATED"/>
    <property type="match status" value="1"/>
</dbReference>
<dbReference type="Proteomes" id="UP000323046">
    <property type="component" value="Chromosome"/>
</dbReference>
<evidence type="ECO:0000256" key="1">
    <source>
        <dbReference type="SAM" id="MobiDB-lite"/>
    </source>
</evidence>
<evidence type="ECO:0000259" key="3">
    <source>
        <dbReference type="Pfam" id="PF01321"/>
    </source>
</evidence>
<feature type="domain" description="Creatinase N-terminal" evidence="3">
    <location>
        <begin position="8"/>
        <end position="140"/>
    </location>
</feature>
<reference evidence="4 5" key="1">
    <citation type="submission" date="2018-05" db="EMBL/GenBank/DDBJ databases">
        <title>Streptomyces venezuelae.</title>
        <authorList>
            <person name="Kim W."/>
            <person name="Lee N."/>
            <person name="Cho B.-K."/>
        </authorList>
    </citation>
    <scope>NUCLEOTIDE SEQUENCE [LARGE SCALE GENOMIC DNA]</scope>
    <source>
        <strain evidence="4 5">ATCC 14583</strain>
    </source>
</reference>
<organism evidence="4 5">
    <name type="scientific">Streptomyces venezuelae</name>
    <dbReference type="NCBI Taxonomy" id="54571"/>
    <lineage>
        <taxon>Bacteria</taxon>
        <taxon>Bacillati</taxon>
        <taxon>Actinomycetota</taxon>
        <taxon>Actinomycetes</taxon>
        <taxon>Kitasatosporales</taxon>
        <taxon>Streptomycetaceae</taxon>
        <taxon>Streptomyces</taxon>
    </lineage>
</organism>
<accession>A0A5P2B728</accession>
<dbReference type="Gene3D" id="3.90.230.10">
    <property type="entry name" value="Creatinase/methionine aminopeptidase superfamily"/>
    <property type="match status" value="1"/>
</dbReference>
<dbReference type="RefSeq" id="WP_150165601.1">
    <property type="nucleotide sequence ID" value="NZ_CP029193.1"/>
</dbReference>
<dbReference type="InterPro" id="IPR000994">
    <property type="entry name" value="Pept_M24"/>
</dbReference>
<feature type="region of interest" description="Disordered" evidence="1">
    <location>
        <begin position="193"/>
        <end position="214"/>
    </location>
</feature>
<dbReference type="PANTHER" id="PTHR46112">
    <property type="entry name" value="AMINOPEPTIDASE"/>
    <property type="match status" value="1"/>
</dbReference>
<name>A0A5P2B728_STRVZ</name>